<dbReference type="PANTHER" id="PTHR43744">
    <property type="entry name" value="ABC TRANSPORTER PERMEASE PROTEIN MG189-RELATED-RELATED"/>
    <property type="match status" value="1"/>
</dbReference>
<evidence type="ECO:0000256" key="2">
    <source>
        <dbReference type="ARBA" id="ARBA00022448"/>
    </source>
</evidence>
<dbReference type="Pfam" id="PF00528">
    <property type="entry name" value="BPD_transp_1"/>
    <property type="match status" value="1"/>
</dbReference>
<gene>
    <name evidence="9" type="ORF">DFP98_12247</name>
</gene>
<keyword evidence="10" id="KW-1185">Reference proteome</keyword>
<dbReference type="AlphaFoldDB" id="A0A3D9IS31"/>
<keyword evidence="5 7" id="KW-1133">Transmembrane helix</keyword>
<dbReference type="GO" id="GO:0005886">
    <property type="term" value="C:plasma membrane"/>
    <property type="evidence" value="ECO:0007669"/>
    <property type="project" value="UniProtKB-SubCell"/>
</dbReference>
<comment type="caution">
    <text evidence="9">The sequence shown here is derived from an EMBL/GenBank/DDBJ whole genome shotgun (WGS) entry which is preliminary data.</text>
</comment>
<dbReference type="Gene3D" id="1.10.3720.10">
    <property type="entry name" value="MetI-like"/>
    <property type="match status" value="1"/>
</dbReference>
<dbReference type="CDD" id="cd06261">
    <property type="entry name" value="TM_PBP2"/>
    <property type="match status" value="1"/>
</dbReference>
<dbReference type="RefSeq" id="WP_116063225.1">
    <property type="nucleotide sequence ID" value="NZ_QRDZ01000022.1"/>
</dbReference>
<evidence type="ECO:0000256" key="1">
    <source>
        <dbReference type="ARBA" id="ARBA00004651"/>
    </source>
</evidence>
<evidence type="ECO:0000256" key="4">
    <source>
        <dbReference type="ARBA" id="ARBA00022692"/>
    </source>
</evidence>
<keyword evidence="4 7" id="KW-0812">Transmembrane</keyword>
<feature type="transmembrane region" description="Helical" evidence="7">
    <location>
        <begin position="74"/>
        <end position="94"/>
    </location>
</feature>
<keyword evidence="2 7" id="KW-0813">Transport</keyword>
<dbReference type="InterPro" id="IPR000515">
    <property type="entry name" value="MetI-like"/>
</dbReference>
<comment type="similarity">
    <text evidence="7">Belongs to the binding-protein-dependent transport system permease family.</text>
</comment>
<dbReference type="Proteomes" id="UP000256977">
    <property type="component" value="Unassembled WGS sequence"/>
</dbReference>
<protein>
    <submittedName>
        <fullName evidence="9">Carbohydrate ABC transporter membrane protein 2 (CUT1 family)</fullName>
    </submittedName>
</protein>
<evidence type="ECO:0000256" key="3">
    <source>
        <dbReference type="ARBA" id="ARBA00022475"/>
    </source>
</evidence>
<accession>A0A3D9IS31</accession>
<feature type="transmembrane region" description="Helical" evidence="7">
    <location>
        <begin position="254"/>
        <end position="273"/>
    </location>
</feature>
<feature type="transmembrane region" description="Helical" evidence="7">
    <location>
        <begin position="178"/>
        <end position="203"/>
    </location>
</feature>
<evidence type="ECO:0000256" key="6">
    <source>
        <dbReference type="ARBA" id="ARBA00023136"/>
    </source>
</evidence>
<dbReference type="PANTHER" id="PTHR43744:SF9">
    <property type="entry name" value="POLYGALACTURONAN_RHAMNOGALACTURONAN TRANSPORT SYSTEM PERMEASE PROTEIN YTCP"/>
    <property type="match status" value="1"/>
</dbReference>
<comment type="subcellular location">
    <subcellularLocation>
        <location evidence="1 7">Cell membrane</location>
        <topology evidence="1 7">Multi-pass membrane protein</topology>
    </subcellularLocation>
</comment>
<dbReference type="PROSITE" id="PS50928">
    <property type="entry name" value="ABC_TM1"/>
    <property type="match status" value="1"/>
</dbReference>
<reference evidence="9 10" key="1">
    <citation type="submission" date="2018-07" db="EMBL/GenBank/DDBJ databases">
        <title>Genomic Encyclopedia of Type Strains, Phase III (KMG-III): the genomes of soil and plant-associated and newly described type strains.</title>
        <authorList>
            <person name="Whitman W."/>
        </authorList>
    </citation>
    <scope>NUCLEOTIDE SEQUENCE [LARGE SCALE GENOMIC DNA]</scope>
    <source>
        <strain evidence="9 10">CECT 7287</strain>
    </source>
</reference>
<dbReference type="GO" id="GO:0055085">
    <property type="term" value="P:transmembrane transport"/>
    <property type="evidence" value="ECO:0007669"/>
    <property type="project" value="InterPro"/>
</dbReference>
<feature type="domain" description="ABC transmembrane type-1" evidence="8">
    <location>
        <begin position="70"/>
        <end position="273"/>
    </location>
</feature>
<dbReference type="SUPFAM" id="SSF161098">
    <property type="entry name" value="MetI-like"/>
    <property type="match status" value="1"/>
</dbReference>
<feature type="transmembrane region" description="Helical" evidence="7">
    <location>
        <begin position="106"/>
        <end position="124"/>
    </location>
</feature>
<dbReference type="InterPro" id="IPR035906">
    <property type="entry name" value="MetI-like_sf"/>
</dbReference>
<feature type="transmembrane region" description="Helical" evidence="7">
    <location>
        <begin position="136"/>
        <end position="157"/>
    </location>
</feature>
<sequence length="288" mass="31806">MRKLSIFGLANGVLLAAVAFVTLFPFLYMASVSLSGSNYVLKGMVSWFPRGFNVDMYKFVLDDPRIMRAYWNTIVYAVVGTAVALVVTGFGAYALSKREMFFHRGFTIMIVITMFFSGGMIPTFLVVRELGIMNSIWAMVLPSAVSTWNLLIMRTFFANIPKELEESGKLDGLSELGIFARIVAPLSGAIFATIGLFYAVGLWNNFLNPLLYLRDPDLFPLQVILRNMLLVGQAGSGDLTAAKGGDSLIVEESYTYAVILVSTLPILCLYPFLQRYFVRGVMIGAVKG</sequence>
<keyword evidence="6 7" id="KW-0472">Membrane</keyword>
<name>A0A3D9IS31_9BACL</name>
<organism evidence="9 10">
    <name type="scientific">Cohnella phaseoli</name>
    <dbReference type="NCBI Taxonomy" id="456490"/>
    <lineage>
        <taxon>Bacteria</taxon>
        <taxon>Bacillati</taxon>
        <taxon>Bacillota</taxon>
        <taxon>Bacilli</taxon>
        <taxon>Bacillales</taxon>
        <taxon>Paenibacillaceae</taxon>
        <taxon>Cohnella</taxon>
    </lineage>
</organism>
<keyword evidence="3" id="KW-1003">Cell membrane</keyword>
<evidence type="ECO:0000256" key="5">
    <source>
        <dbReference type="ARBA" id="ARBA00022989"/>
    </source>
</evidence>
<proteinExistence type="inferred from homology"/>
<evidence type="ECO:0000313" key="10">
    <source>
        <dbReference type="Proteomes" id="UP000256977"/>
    </source>
</evidence>
<dbReference type="EMBL" id="QRDZ01000022">
    <property type="protein sequence ID" value="RED64495.1"/>
    <property type="molecule type" value="Genomic_DNA"/>
</dbReference>
<dbReference type="OrthoDB" id="9810086at2"/>
<evidence type="ECO:0000259" key="8">
    <source>
        <dbReference type="PROSITE" id="PS50928"/>
    </source>
</evidence>
<evidence type="ECO:0000256" key="7">
    <source>
        <dbReference type="RuleBase" id="RU363032"/>
    </source>
</evidence>
<evidence type="ECO:0000313" key="9">
    <source>
        <dbReference type="EMBL" id="RED64495.1"/>
    </source>
</evidence>
<feature type="transmembrane region" description="Helical" evidence="7">
    <location>
        <begin position="7"/>
        <end position="28"/>
    </location>
</feature>